<dbReference type="SUPFAM" id="SSF50249">
    <property type="entry name" value="Nucleic acid-binding proteins"/>
    <property type="match status" value="1"/>
</dbReference>
<dbReference type="PANTHER" id="PTHR10302">
    <property type="entry name" value="SINGLE-STRANDED DNA-BINDING PROTEIN"/>
    <property type="match status" value="1"/>
</dbReference>
<evidence type="ECO:0000313" key="4">
    <source>
        <dbReference type="EMBL" id="TSJ44556.1"/>
    </source>
</evidence>
<reference evidence="4 5" key="1">
    <citation type="submission" date="2019-07" db="EMBL/GenBank/DDBJ databases">
        <authorList>
            <person name="Huq M.A."/>
        </authorList>
    </citation>
    <scope>NUCLEOTIDE SEQUENCE [LARGE SCALE GENOMIC DNA]</scope>
    <source>
        <strain evidence="4 5">MAH-19</strain>
    </source>
</reference>
<name>A0A556MXA9_9SPHI</name>
<dbReference type="CDD" id="cd04496">
    <property type="entry name" value="SSB_OBF"/>
    <property type="match status" value="1"/>
</dbReference>
<organism evidence="4 5">
    <name type="scientific">Mucilaginibacter corticis</name>
    <dbReference type="NCBI Taxonomy" id="2597670"/>
    <lineage>
        <taxon>Bacteria</taxon>
        <taxon>Pseudomonadati</taxon>
        <taxon>Bacteroidota</taxon>
        <taxon>Sphingobacteriia</taxon>
        <taxon>Sphingobacteriales</taxon>
        <taxon>Sphingobacteriaceae</taxon>
        <taxon>Mucilaginibacter</taxon>
    </lineage>
</organism>
<sequence length="112" mass="12511">MNSLKNSVRLVGALGMDPEVKTFDTNKKLAKLSLATNDSYKNDKGEKITDTQWHNLVIWGAQAQIAGELLKKGDEIVVEGRLSNRSYVDKDGNKKYISEIIVNEFLKVGSRN</sequence>
<dbReference type="Proteomes" id="UP000318733">
    <property type="component" value="Unassembled WGS sequence"/>
</dbReference>
<evidence type="ECO:0000313" key="5">
    <source>
        <dbReference type="Proteomes" id="UP000318733"/>
    </source>
</evidence>
<evidence type="ECO:0000256" key="1">
    <source>
        <dbReference type="ARBA" id="ARBA00023125"/>
    </source>
</evidence>
<dbReference type="Pfam" id="PF00436">
    <property type="entry name" value="SSB"/>
    <property type="match status" value="1"/>
</dbReference>
<dbReference type="NCBIfam" id="TIGR00621">
    <property type="entry name" value="ssb"/>
    <property type="match status" value="1"/>
</dbReference>
<dbReference type="PANTHER" id="PTHR10302:SF27">
    <property type="entry name" value="SINGLE-STRANDED DNA-BINDING PROTEIN"/>
    <property type="match status" value="1"/>
</dbReference>
<keyword evidence="1 2" id="KW-0238">DNA-binding</keyword>
<dbReference type="InterPro" id="IPR011344">
    <property type="entry name" value="ssDNA-bd"/>
</dbReference>
<dbReference type="GO" id="GO:0003697">
    <property type="term" value="F:single-stranded DNA binding"/>
    <property type="evidence" value="ECO:0007669"/>
    <property type="project" value="UniProtKB-UniRule"/>
</dbReference>
<evidence type="ECO:0000256" key="2">
    <source>
        <dbReference type="HAMAP-Rule" id="MF_00984"/>
    </source>
</evidence>
<keyword evidence="5" id="KW-1185">Reference proteome</keyword>
<gene>
    <name evidence="4" type="ORF">FO440_10385</name>
</gene>
<comment type="subunit">
    <text evidence="2">Homotetramer.</text>
</comment>
<comment type="caution">
    <text evidence="4">The sequence shown here is derived from an EMBL/GenBank/DDBJ whole genome shotgun (WGS) entry which is preliminary data.</text>
</comment>
<accession>A0A556MXA9</accession>
<dbReference type="InterPro" id="IPR012340">
    <property type="entry name" value="NA-bd_OB-fold"/>
</dbReference>
<dbReference type="PROSITE" id="PS50935">
    <property type="entry name" value="SSB"/>
    <property type="match status" value="1"/>
</dbReference>
<evidence type="ECO:0000256" key="3">
    <source>
        <dbReference type="PIRNR" id="PIRNR002070"/>
    </source>
</evidence>
<dbReference type="RefSeq" id="WP_144248117.1">
    <property type="nucleotide sequence ID" value="NZ_VLPK01000001.1"/>
</dbReference>
<proteinExistence type="inferred from homology"/>
<dbReference type="PIRSF" id="PIRSF002070">
    <property type="entry name" value="SSB"/>
    <property type="match status" value="1"/>
</dbReference>
<dbReference type="OrthoDB" id="9809878at2"/>
<dbReference type="Gene3D" id="2.40.50.140">
    <property type="entry name" value="Nucleic acid-binding proteins"/>
    <property type="match status" value="1"/>
</dbReference>
<dbReference type="HAMAP" id="MF_00984">
    <property type="entry name" value="SSB"/>
    <property type="match status" value="1"/>
</dbReference>
<dbReference type="GO" id="GO:0006260">
    <property type="term" value="P:DNA replication"/>
    <property type="evidence" value="ECO:0007669"/>
    <property type="project" value="InterPro"/>
</dbReference>
<dbReference type="EMBL" id="VLPK01000001">
    <property type="protein sequence ID" value="TSJ44556.1"/>
    <property type="molecule type" value="Genomic_DNA"/>
</dbReference>
<protein>
    <recommendedName>
        <fullName evidence="2 3">Single-stranded DNA-binding protein</fullName>
        <shortName evidence="2">SSB</shortName>
    </recommendedName>
</protein>
<dbReference type="InterPro" id="IPR000424">
    <property type="entry name" value="Primosome_PriB/ssb"/>
</dbReference>
<dbReference type="AlphaFoldDB" id="A0A556MXA9"/>
<comment type="caution">
    <text evidence="2">Lacks conserved residue(s) required for the propagation of feature annotation.</text>
</comment>
<dbReference type="GO" id="GO:0009295">
    <property type="term" value="C:nucleoid"/>
    <property type="evidence" value="ECO:0007669"/>
    <property type="project" value="TreeGrafter"/>
</dbReference>